<evidence type="ECO:0000256" key="3">
    <source>
        <dbReference type="ARBA" id="ARBA00022989"/>
    </source>
</evidence>
<comment type="caution">
    <text evidence="7">The sequence shown here is derived from an EMBL/GenBank/DDBJ whole genome shotgun (WGS) entry which is preliminary data.</text>
</comment>
<dbReference type="PANTHER" id="PTHR12479:SF11">
    <property type="entry name" value="PROTEIN CBG14497"/>
    <property type="match status" value="1"/>
</dbReference>
<evidence type="ECO:0000256" key="6">
    <source>
        <dbReference type="SAM" id="Phobius"/>
    </source>
</evidence>
<dbReference type="PANTHER" id="PTHR12479">
    <property type="entry name" value="LYSOSOMAL-ASSOCIATED TRANSMEMBRANE PROTEIN"/>
    <property type="match status" value="1"/>
</dbReference>
<keyword evidence="8" id="KW-1185">Reference proteome</keyword>
<evidence type="ECO:0000313" key="8">
    <source>
        <dbReference type="Proteomes" id="UP000230233"/>
    </source>
</evidence>
<evidence type="ECO:0000256" key="5">
    <source>
        <dbReference type="SAM" id="MobiDB-lite"/>
    </source>
</evidence>
<accession>A0A2G5SS54</accession>
<keyword evidence="2 6" id="KW-0812">Transmembrane</keyword>
<protein>
    <recommendedName>
        <fullName evidence="9">MARVEL domain-containing protein</fullName>
    </recommendedName>
</protein>
<dbReference type="Proteomes" id="UP000230233">
    <property type="component" value="Chromosome X"/>
</dbReference>
<keyword evidence="3 6" id="KW-1133">Transmembrane helix</keyword>
<comment type="subcellular location">
    <subcellularLocation>
        <location evidence="1">Endomembrane system</location>
        <topology evidence="1">Multi-pass membrane protein</topology>
    </subcellularLocation>
</comment>
<name>A0A2G5SS54_9PELO</name>
<dbReference type="AlphaFoldDB" id="A0A2G5SS54"/>
<evidence type="ECO:0000313" key="7">
    <source>
        <dbReference type="EMBL" id="PIC17965.1"/>
    </source>
</evidence>
<gene>
    <name evidence="7" type="primary">Cni-F09F9.5</name>
    <name evidence="7" type="synonym">Cnig_chr_X.g24019</name>
    <name evidence="7" type="ORF">B9Z55_024019</name>
</gene>
<dbReference type="GO" id="GO:0005765">
    <property type="term" value="C:lysosomal membrane"/>
    <property type="evidence" value="ECO:0007669"/>
    <property type="project" value="TreeGrafter"/>
</dbReference>
<reference evidence="8" key="1">
    <citation type="submission" date="2017-10" db="EMBL/GenBank/DDBJ databases">
        <title>Rapid genome shrinkage in a self-fertile nematode reveals novel sperm competition proteins.</title>
        <authorList>
            <person name="Yin D."/>
            <person name="Schwarz E.M."/>
            <person name="Thomas C.G."/>
            <person name="Felde R.L."/>
            <person name="Korf I.F."/>
            <person name="Cutter A.D."/>
            <person name="Schartner C.M."/>
            <person name="Ralston E.J."/>
            <person name="Meyer B.J."/>
            <person name="Haag E.S."/>
        </authorList>
    </citation>
    <scope>NUCLEOTIDE SEQUENCE [LARGE SCALE GENOMIC DNA]</scope>
    <source>
        <strain evidence="8">JU1422</strain>
    </source>
</reference>
<feature type="transmembrane region" description="Helical" evidence="6">
    <location>
        <begin position="128"/>
        <end position="154"/>
    </location>
</feature>
<dbReference type="GO" id="GO:0012505">
    <property type="term" value="C:endomembrane system"/>
    <property type="evidence" value="ECO:0007669"/>
    <property type="project" value="UniProtKB-SubCell"/>
</dbReference>
<evidence type="ECO:0008006" key="9">
    <source>
        <dbReference type="Google" id="ProtNLM"/>
    </source>
</evidence>
<organism evidence="7 8">
    <name type="scientific">Caenorhabditis nigoni</name>
    <dbReference type="NCBI Taxonomy" id="1611254"/>
    <lineage>
        <taxon>Eukaryota</taxon>
        <taxon>Metazoa</taxon>
        <taxon>Ecdysozoa</taxon>
        <taxon>Nematoda</taxon>
        <taxon>Chromadorea</taxon>
        <taxon>Rhabditida</taxon>
        <taxon>Rhabditina</taxon>
        <taxon>Rhabditomorpha</taxon>
        <taxon>Rhabditoidea</taxon>
        <taxon>Rhabditidae</taxon>
        <taxon>Peloderinae</taxon>
        <taxon>Caenorhabditis</taxon>
    </lineage>
</organism>
<feature type="region of interest" description="Disordered" evidence="5">
    <location>
        <begin position="1"/>
        <end position="20"/>
    </location>
</feature>
<sequence>MDSPKSPRSPKVLSHHNSMKSLRSVRSQKSMRSLKSQKSTQSIRIFNHHHDTYQTCFGFMHVKSILQIATCSIGFFALLGVCLTLVYCVFTSQEQRRPNMKLYAIPMIIVIIALLYMFVGILQQKAHLLFAFIALQISITFGVAVLIVIILISVACNTTLILQFFVDTTLSQSEYTKTALTALVGLSFQLGIHIWALRAVCGCYRYFTDIHKFEVRQAQTNYV</sequence>
<feature type="transmembrane region" description="Helical" evidence="6">
    <location>
        <begin position="102"/>
        <end position="122"/>
    </location>
</feature>
<proteinExistence type="predicted"/>
<keyword evidence="4 6" id="KW-0472">Membrane</keyword>
<dbReference type="OrthoDB" id="5858093at2759"/>
<evidence type="ECO:0000256" key="1">
    <source>
        <dbReference type="ARBA" id="ARBA00004127"/>
    </source>
</evidence>
<feature type="transmembrane region" description="Helical" evidence="6">
    <location>
        <begin position="65"/>
        <end position="90"/>
    </location>
</feature>
<dbReference type="EMBL" id="PDUG01000006">
    <property type="protein sequence ID" value="PIC17965.1"/>
    <property type="molecule type" value="Genomic_DNA"/>
</dbReference>
<evidence type="ECO:0000256" key="2">
    <source>
        <dbReference type="ARBA" id="ARBA00022692"/>
    </source>
</evidence>
<dbReference type="InterPro" id="IPR051115">
    <property type="entry name" value="LAPTM_transporter"/>
</dbReference>
<evidence type="ECO:0000256" key="4">
    <source>
        <dbReference type="ARBA" id="ARBA00023136"/>
    </source>
</evidence>